<evidence type="ECO:0000313" key="1">
    <source>
        <dbReference type="EMBL" id="KAG5581007.1"/>
    </source>
</evidence>
<sequence length="127" mass="14418">MKKLNAKEFGGIEDKIHKCIHQLELLQQDMGTPGQPQEKVKAENQAKQTLQKWLNVEEMDSNTTYFFANFKQRSAHNKVSMLTNADGVVVTHPTQIEEEVLSYYKTLLGSCVEQLPMVNPLVIKDGL</sequence>
<comment type="caution">
    <text evidence="1">The sequence shown here is derived from an EMBL/GenBank/DDBJ whole genome shotgun (WGS) entry which is preliminary data.</text>
</comment>
<feature type="non-terminal residue" evidence="1">
    <location>
        <position position="127"/>
    </location>
</feature>
<protein>
    <submittedName>
        <fullName evidence="1">Uncharacterized protein</fullName>
    </submittedName>
</protein>
<dbReference type="OrthoDB" id="1215883at2759"/>
<dbReference type="AlphaFoldDB" id="A0A9J5X023"/>
<accession>A0A9J5X023</accession>
<gene>
    <name evidence="1" type="ORF">H5410_051634</name>
</gene>
<proteinExistence type="predicted"/>
<evidence type="ECO:0000313" key="2">
    <source>
        <dbReference type="Proteomes" id="UP000824120"/>
    </source>
</evidence>
<reference evidence="1 2" key="1">
    <citation type="submission" date="2020-09" db="EMBL/GenBank/DDBJ databases">
        <title>De no assembly of potato wild relative species, Solanum commersonii.</title>
        <authorList>
            <person name="Cho K."/>
        </authorList>
    </citation>
    <scope>NUCLEOTIDE SEQUENCE [LARGE SCALE GENOMIC DNA]</scope>
    <source>
        <strain evidence="1">LZ3.2</strain>
        <tissue evidence="1">Leaf</tissue>
    </source>
</reference>
<dbReference type="EMBL" id="JACXVP010000010">
    <property type="protein sequence ID" value="KAG5581007.1"/>
    <property type="molecule type" value="Genomic_DNA"/>
</dbReference>
<organism evidence="1 2">
    <name type="scientific">Solanum commersonii</name>
    <name type="common">Commerson's wild potato</name>
    <name type="synonym">Commerson's nightshade</name>
    <dbReference type="NCBI Taxonomy" id="4109"/>
    <lineage>
        <taxon>Eukaryota</taxon>
        <taxon>Viridiplantae</taxon>
        <taxon>Streptophyta</taxon>
        <taxon>Embryophyta</taxon>
        <taxon>Tracheophyta</taxon>
        <taxon>Spermatophyta</taxon>
        <taxon>Magnoliopsida</taxon>
        <taxon>eudicotyledons</taxon>
        <taxon>Gunneridae</taxon>
        <taxon>Pentapetalae</taxon>
        <taxon>asterids</taxon>
        <taxon>lamiids</taxon>
        <taxon>Solanales</taxon>
        <taxon>Solanaceae</taxon>
        <taxon>Solanoideae</taxon>
        <taxon>Solaneae</taxon>
        <taxon>Solanum</taxon>
    </lineage>
</organism>
<keyword evidence="2" id="KW-1185">Reference proteome</keyword>
<name>A0A9J5X023_SOLCO</name>
<dbReference type="Proteomes" id="UP000824120">
    <property type="component" value="Chromosome 10"/>
</dbReference>